<evidence type="ECO:0000313" key="6">
    <source>
        <dbReference type="EMBL" id="MDO6359957.1"/>
    </source>
</evidence>
<name>A0A174U4P0_9BACE</name>
<dbReference type="RefSeq" id="WP_005682835.1">
    <property type="nucleotide sequence ID" value="NZ_CABMOQ010000025.1"/>
</dbReference>
<proteinExistence type="predicted"/>
<reference evidence="13 14" key="2">
    <citation type="submission" date="2018-08" db="EMBL/GenBank/DDBJ databases">
        <title>A genome reference for cultivated species of the human gut microbiota.</title>
        <authorList>
            <person name="Zou Y."/>
            <person name="Xue W."/>
            <person name="Luo G."/>
        </authorList>
    </citation>
    <scope>NUCLEOTIDE SEQUENCE [LARGE SCALE GENOMIC DNA]</scope>
    <source>
        <strain evidence="7 13">AF24-29LB</strain>
        <strain evidence="9 15">AM31-16AC</strain>
        <strain evidence="8 14">OF02-6LB</strain>
    </source>
</reference>
<dbReference type="Proteomes" id="UP000284689">
    <property type="component" value="Unassembled WGS sequence"/>
</dbReference>
<dbReference type="EMBL" id="JAUONL010000025">
    <property type="protein sequence ID" value="MDO6359957.1"/>
    <property type="molecule type" value="Genomic_DNA"/>
</dbReference>
<dbReference type="STRING" id="47678.ERS852494_04156"/>
<dbReference type="Proteomes" id="UP000284431">
    <property type="component" value="Unassembled WGS sequence"/>
</dbReference>
<dbReference type="EMBL" id="QSCS01000018">
    <property type="protein sequence ID" value="RGY24930.1"/>
    <property type="molecule type" value="Genomic_DNA"/>
</dbReference>
<dbReference type="EMBL" id="CZBL01000006">
    <property type="protein sequence ID" value="CUQ08939.1"/>
    <property type="molecule type" value="Genomic_DNA"/>
</dbReference>
<evidence type="ECO:0000313" key="8">
    <source>
        <dbReference type="EMBL" id="RGY24930.1"/>
    </source>
</evidence>
<evidence type="ECO:0000256" key="1">
    <source>
        <dbReference type="SAM" id="SignalP"/>
    </source>
</evidence>
<reference evidence="6" key="5">
    <citation type="submission" date="2023-07" db="EMBL/GenBank/DDBJ databases">
        <title>Whole Genome Sequencing of Colonoscopy isolates.</title>
        <authorList>
            <person name="Surve S.V."/>
            <person name="Valls R.A."/>
            <person name="Barrak K.E."/>
            <person name="Gardner T.B."/>
            <person name="O'Toole G.A."/>
        </authorList>
    </citation>
    <scope>NUCLEOTIDE SEQUENCE</scope>
    <source>
        <strain evidence="6">GP0119</strain>
    </source>
</reference>
<dbReference type="GeneID" id="75111613"/>
<evidence type="ECO:0000313" key="15">
    <source>
        <dbReference type="Proteomes" id="UP000284689"/>
    </source>
</evidence>
<gene>
    <name evidence="9" type="ORF">DW794_20955</name>
    <name evidence="7" type="ORF">DWY26_21585</name>
    <name evidence="8" type="ORF">DXA49_11950</name>
    <name evidence="3" type="ORF">ERS852494_04156</name>
    <name evidence="2" type="ORF">ERS852558_01795</name>
    <name evidence="5" type="ORF">F2Y31_19840</name>
    <name evidence="4" type="ORF">F2Y36_16455</name>
    <name evidence="10" type="ORF">NXW23_01235</name>
    <name evidence="6" type="ORF">Q4469_20160</name>
</gene>
<dbReference type="EMBL" id="CZAI01000013">
    <property type="protein sequence ID" value="CUQ16306.1"/>
    <property type="molecule type" value="Genomic_DNA"/>
</dbReference>
<dbReference type="EMBL" id="VVYP01000023">
    <property type="protein sequence ID" value="KAA5461011.1"/>
    <property type="molecule type" value="Genomic_DNA"/>
</dbReference>
<dbReference type="EMBL" id="CP103166">
    <property type="protein sequence ID" value="UVQ97050.1"/>
    <property type="molecule type" value="Genomic_DNA"/>
</dbReference>
<reference evidence="16 17" key="3">
    <citation type="journal article" date="2019" name="Nat. Med.">
        <title>A library of human gut bacterial isolates paired with longitudinal multiomics data enables mechanistic microbiome research.</title>
        <authorList>
            <person name="Poyet M."/>
            <person name="Groussin M."/>
            <person name="Gibbons S.M."/>
            <person name="Avila-Pacheco J."/>
            <person name="Jiang X."/>
            <person name="Kearney S.M."/>
            <person name="Perrotta A.R."/>
            <person name="Berdy B."/>
            <person name="Zhao S."/>
            <person name="Lieberman T.D."/>
            <person name="Swanson P.K."/>
            <person name="Smith M."/>
            <person name="Roesemann S."/>
            <person name="Alexander J.E."/>
            <person name="Rich S.A."/>
            <person name="Livny J."/>
            <person name="Vlamakis H."/>
            <person name="Clish C."/>
            <person name="Bullock K."/>
            <person name="Deik A."/>
            <person name="Scott J."/>
            <person name="Pierce K.A."/>
            <person name="Xavier R.J."/>
            <person name="Alm E.J."/>
        </authorList>
    </citation>
    <scope>NUCLEOTIDE SEQUENCE [LARGE SCALE GENOMIC DNA]</scope>
    <source>
        <strain evidence="5 16">BIOML-A19</strain>
        <strain evidence="4 17">BIOML-A31</strain>
    </source>
</reference>
<sequence>MKVSLKFILATILLMLSYSIGGNAMDFASCVSKCESSCQLSESSSDIKSNSSLNSRAVGFDKSSQSLTISDVELGFKSVSETSSNNYRLRRIIEVNDSLKDVMHKFSLLRENSLVLDQSKSYYSDKDPHYSIISSDYYVFALRRILI</sequence>
<evidence type="ECO:0000313" key="4">
    <source>
        <dbReference type="EMBL" id="KAA5461011.1"/>
    </source>
</evidence>
<evidence type="ECO:0000313" key="12">
    <source>
        <dbReference type="Proteomes" id="UP000095725"/>
    </source>
</evidence>
<dbReference type="EMBL" id="VVYD01000026">
    <property type="protein sequence ID" value="KAA5494901.1"/>
    <property type="molecule type" value="Genomic_DNA"/>
</dbReference>
<evidence type="ECO:0000313" key="7">
    <source>
        <dbReference type="EMBL" id="RGR65594.1"/>
    </source>
</evidence>
<evidence type="ECO:0000313" key="13">
    <source>
        <dbReference type="Proteomes" id="UP000284205"/>
    </source>
</evidence>
<reference evidence="11 12" key="1">
    <citation type="submission" date="2015-09" db="EMBL/GenBank/DDBJ databases">
        <authorList>
            <consortium name="Pathogen Informatics"/>
        </authorList>
    </citation>
    <scope>NUCLEOTIDE SEQUENCE [LARGE SCALE GENOMIC DNA]</scope>
    <source>
        <strain evidence="3 11">2789STDY5834880</strain>
        <strain evidence="2 12">2789STDY5834946</strain>
    </source>
</reference>
<dbReference type="Proteomes" id="UP000095657">
    <property type="component" value="Unassembled WGS sequence"/>
</dbReference>
<dbReference type="Proteomes" id="UP001170023">
    <property type="component" value="Unassembled WGS sequence"/>
</dbReference>
<dbReference type="Proteomes" id="UP000095725">
    <property type="component" value="Unassembled WGS sequence"/>
</dbReference>
<evidence type="ECO:0000313" key="10">
    <source>
        <dbReference type="EMBL" id="UVQ97050.1"/>
    </source>
</evidence>
<protein>
    <submittedName>
        <fullName evidence="3">Uncharacterized protein</fullName>
    </submittedName>
</protein>
<keyword evidence="1" id="KW-0732">Signal</keyword>
<evidence type="ECO:0000313" key="2">
    <source>
        <dbReference type="EMBL" id="CUQ08939.1"/>
    </source>
</evidence>
<evidence type="ECO:0000313" key="11">
    <source>
        <dbReference type="Proteomes" id="UP000095657"/>
    </source>
</evidence>
<evidence type="ECO:0000313" key="5">
    <source>
        <dbReference type="EMBL" id="KAA5494901.1"/>
    </source>
</evidence>
<dbReference type="Proteomes" id="UP000475905">
    <property type="component" value="Unassembled WGS sequence"/>
</dbReference>
<accession>A0A174U4P0</accession>
<dbReference type="Proteomes" id="UP000284205">
    <property type="component" value="Unassembled WGS sequence"/>
</dbReference>
<evidence type="ECO:0000313" key="17">
    <source>
        <dbReference type="Proteomes" id="UP000475905"/>
    </source>
</evidence>
<evidence type="ECO:0000313" key="3">
    <source>
        <dbReference type="EMBL" id="CUQ16306.1"/>
    </source>
</evidence>
<feature type="chain" id="PRO_5015052361" evidence="1">
    <location>
        <begin position="25"/>
        <end position="147"/>
    </location>
</feature>
<evidence type="ECO:0000313" key="16">
    <source>
        <dbReference type="Proteomes" id="UP000368418"/>
    </source>
</evidence>
<dbReference type="EMBL" id="QSJD01000054">
    <property type="protein sequence ID" value="RHD41878.1"/>
    <property type="molecule type" value="Genomic_DNA"/>
</dbReference>
<organism evidence="3 11">
    <name type="scientific">Bacteroides caccae</name>
    <dbReference type="NCBI Taxonomy" id="47678"/>
    <lineage>
        <taxon>Bacteria</taxon>
        <taxon>Pseudomonadati</taxon>
        <taxon>Bacteroidota</taxon>
        <taxon>Bacteroidia</taxon>
        <taxon>Bacteroidales</taxon>
        <taxon>Bacteroidaceae</taxon>
        <taxon>Bacteroides</taxon>
    </lineage>
</organism>
<dbReference type="KEGG" id="bcac:CGC64_01495"/>
<reference evidence="10" key="4">
    <citation type="submission" date="2022-08" db="EMBL/GenBank/DDBJ databases">
        <title>Genome Sequencing of Bacteroides fragilis Group Isolates with Nanopore Technology.</title>
        <authorList>
            <person name="Tisza M.J."/>
            <person name="Smith D."/>
            <person name="Dekker J.P."/>
        </authorList>
    </citation>
    <scope>NUCLEOTIDE SEQUENCE</scope>
    <source>
        <strain evidence="10">BFG-474</strain>
    </source>
</reference>
<evidence type="ECO:0000313" key="14">
    <source>
        <dbReference type="Proteomes" id="UP000284431"/>
    </source>
</evidence>
<dbReference type="Proteomes" id="UP001060260">
    <property type="component" value="Chromosome"/>
</dbReference>
<dbReference type="Proteomes" id="UP000368418">
    <property type="component" value="Unassembled WGS sequence"/>
</dbReference>
<dbReference type="EMBL" id="QRUO01000035">
    <property type="protein sequence ID" value="RGR65594.1"/>
    <property type="molecule type" value="Genomic_DNA"/>
</dbReference>
<dbReference type="AlphaFoldDB" id="A0A174U4P0"/>
<feature type="signal peptide" evidence="1">
    <location>
        <begin position="1"/>
        <end position="24"/>
    </location>
</feature>
<evidence type="ECO:0000313" key="9">
    <source>
        <dbReference type="EMBL" id="RHD41878.1"/>
    </source>
</evidence>